<keyword evidence="3" id="KW-1185">Reference proteome</keyword>
<keyword evidence="1" id="KW-0472">Membrane</keyword>
<evidence type="ECO:0000313" key="3">
    <source>
        <dbReference type="Proteomes" id="UP001283361"/>
    </source>
</evidence>
<organism evidence="2 3">
    <name type="scientific">Elysia crispata</name>
    <name type="common">lettuce slug</name>
    <dbReference type="NCBI Taxonomy" id="231223"/>
    <lineage>
        <taxon>Eukaryota</taxon>
        <taxon>Metazoa</taxon>
        <taxon>Spiralia</taxon>
        <taxon>Lophotrochozoa</taxon>
        <taxon>Mollusca</taxon>
        <taxon>Gastropoda</taxon>
        <taxon>Heterobranchia</taxon>
        <taxon>Euthyneura</taxon>
        <taxon>Panpulmonata</taxon>
        <taxon>Sacoglossa</taxon>
        <taxon>Placobranchoidea</taxon>
        <taxon>Plakobranchidae</taxon>
        <taxon>Elysia</taxon>
    </lineage>
</organism>
<gene>
    <name evidence="2" type="ORF">RRG08_040468</name>
</gene>
<comment type="caution">
    <text evidence="2">The sequence shown here is derived from an EMBL/GenBank/DDBJ whole genome shotgun (WGS) entry which is preliminary data.</text>
</comment>
<feature type="transmembrane region" description="Helical" evidence="1">
    <location>
        <begin position="43"/>
        <end position="65"/>
    </location>
</feature>
<accession>A0AAE1DDR5</accession>
<evidence type="ECO:0000313" key="2">
    <source>
        <dbReference type="EMBL" id="KAK3766949.1"/>
    </source>
</evidence>
<dbReference type="Proteomes" id="UP001283361">
    <property type="component" value="Unassembled WGS sequence"/>
</dbReference>
<protein>
    <submittedName>
        <fullName evidence="2">Uncharacterized protein</fullName>
    </submittedName>
</protein>
<proteinExistence type="predicted"/>
<reference evidence="2" key="1">
    <citation type="journal article" date="2023" name="G3 (Bethesda)">
        <title>A reference genome for the long-term kleptoplast-retaining sea slug Elysia crispata morphotype clarki.</title>
        <authorList>
            <person name="Eastman K.E."/>
            <person name="Pendleton A.L."/>
            <person name="Shaikh M.A."/>
            <person name="Suttiyut T."/>
            <person name="Ogas R."/>
            <person name="Tomko P."/>
            <person name="Gavelis G."/>
            <person name="Widhalm J.R."/>
            <person name="Wisecaver J.H."/>
        </authorList>
    </citation>
    <scope>NUCLEOTIDE SEQUENCE</scope>
    <source>
        <strain evidence="2">ECLA1</strain>
    </source>
</reference>
<sequence length="69" mass="7456">MRAVAYRVKRSFRGRSMCHEVYQAGLFSSQSRPPGLSQYRSRVIIIISRASVVVVGWSLAGGGALGPSS</sequence>
<keyword evidence="1" id="KW-1133">Transmembrane helix</keyword>
<keyword evidence="1" id="KW-0812">Transmembrane</keyword>
<dbReference type="EMBL" id="JAWDGP010004190">
    <property type="protein sequence ID" value="KAK3766949.1"/>
    <property type="molecule type" value="Genomic_DNA"/>
</dbReference>
<dbReference type="AlphaFoldDB" id="A0AAE1DDR5"/>
<evidence type="ECO:0000256" key="1">
    <source>
        <dbReference type="SAM" id="Phobius"/>
    </source>
</evidence>
<name>A0AAE1DDR5_9GAST</name>